<dbReference type="InterPro" id="IPR027417">
    <property type="entry name" value="P-loop_NTPase"/>
</dbReference>
<feature type="domain" description="Terminase large subunit-like ATPase" evidence="1">
    <location>
        <begin position="103"/>
        <end position="275"/>
    </location>
</feature>
<sequence>MERVDLTQSKDISTAYNPSEYVDVRNKYTDSGTRYAFNVLDGKQIAGYKIKLASLRHVRDLLRSENGEADFPYQYDLKKVNGILSFASQCPDVDAGKPLPLMPWEEFILSQLNGWRDKAGDKRFTEADISVARKQGKTYFAAIISAYSFLIEGATLGNQDYLVASNSSDQIDKLYGYVKFMITDLITNNKLFKKIAANRGIEPQERKIVAKKPNNRLVKISNESGKFDGYHFTSAIYDEAGDEKAGKYTSRIITGQTDVKNHQFIKISTAYEFLDTEFFNDLKRGVEAMEKDWSREYDNSLWLVWSQDSENEMFQPETWEKSNPLIGLPGKKESITKSIINLRETLSAKGKTAEFQNKTMNIYLQVSQASFLKLKDIESAVIPDSGFDIHGKQVYIGFDYSMLSDNTAFSFVYPYLNAAGEKRWHVEQHSFIPWYKAGSIEAKEKQDGINYRELAKQGFCTITAHEQGMINDDQVYEWLLNYVEDNALDVVFFGYDAMGVTAVIKQLENNTSWPLLAVRQRTSDLKDPTKFLQKAFVESSITRLNDKIMEKALLNAQIFEDKIGIQVDKAKATLKIDVVDAIIDAMYQAMYHFESFSPINDPNKAYDYMTDDEKNKRLLEQWGIPEELLNDD</sequence>
<proteinExistence type="predicted"/>
<organism evidence="3 4">
    <name type="scientific">Fructobacillus fructosus</name>
    <dbReference type="NCBI Taxonomy" id="1631"/>
    <lineage>
        <taxon>Bacteria</taxon>
        <taxon>Bacillati</taxon>
        <taxon>Bacillota</taxon>
        <taxon>Bacilli</taxon>
        <taxon>Lactobacillales</taxon>
        <taxon>Lactobacillaceae</taxon>
        <taxon>Fructobacillus</taxon>
    </lineage>
</organism>
<dbReference type="InterPro" id="IPR046461">
    <property type="entry name" value="TerL_ATPase"/>
</dbReference>
<dbReference type="InterPro" id="IPR046462">
    <property type="entry name" value="TerL_nuclease"/>
</dbReference>
<dbReference type="Pfam" id="PF03354">
    <property type="entry name" value="TerL_ATPase"/>
    <property type="match status" value="1"/>
</dbReference>
<gene>
    <name evidence="3" type="ORF">R54839_PPFHFPJH_00169</name>
</gene>
<protein>
    <submittedName>
        <fullName evidence="3">Contains N-terminal HTH domain (YmfN)</fullName>
    </submittedName>
</protein>
<dbReference type="Proteomes" id="UP001314261">
    <property type="component" value="Unassembled WGS sequence"/>
</dbReference>
<evidence type="ECO:0000313" key="4">
    <source>
        <dbReference type="Proteomes" id="UP001314261"/>
    </source>
</evidence>
<dbReference type="Gene3D" id="3.40.50.300">
    <property type="entry name" value="P-loop containing nucleotide triphosphate hydrolases"/>
    <property type="match status" value="1"/>
</dbReference>
<dbReference type="Pfam" id="PF20441">
    <property type="entry name" value="TerL_nuclease"/>
    <property type="match status" value="1"/>
</dbReference>
<dbReference type="PANTHER" id="PTHR41287:SF1">
    <property type="entry name" value="PROTEIN YMFN"/>
    <property type="match status" value="1"/>
</dbReference>
<feature type="domain" description="Terminase large subunit-like endonuclease" evidence="2">
    <location>
        <begin position="304"/>
        <end position="591"/>
    </location>
</feature>
<evidence type="ECO:0000259" key="1">
    <source>
        <dbReference type="Pfam" id="PF03354"/>
    </source>
</evidence>
<evidence type="ECO:0000313" key="3">
    <source>
        <dbReference type="EMBL" id="CAK1225433.1"/>
    </source>
</evidence>
<dbReference type="EMBL" id="CAUZLR010000001">
    <property type="protein sequence ID" value="CAK1225433.1"/>
    <property type="molecule type" value="Genomic_DNA"/>
</dbReference>
<comment type="caution">
    <text evidence="3">The sequence shown here is derived from an EMBL/GenBank/DDBJ whole genome shotgun (WGS) entry which is preliminary data.</text>
</comment>
<dbReference type="PANTHER" id="PTHR41287">
    <property type="match status" value="1"/>
</dbReference>
<keyword evidence="4" id="KW-1185">Reference proteome</keyword>
<dbReference type="RefSeq" id="WP_338345805.1">
    <property type="nucleotide sequence ID" value="NZ_CAUZLR010000001.1"/>
</dbReference>
<evidence type="ECO:0000259" key="2">
    <source>
        <dbReference type="Pfam" id="PF20441"/>
    </source>
</evidence>
<dbReference type="InterPro" id="IPR005021">
    <property type="entry name" value="Terminase_largesu-like"/>
</dbReference>
<reference evidence="3 4" key="1">
    <citation type="submission" date="2023-10" db="EMBL/GenBank/DDBJ databases">
        <authorList>
            <person name="Botero Cardona J."/>
        </authorList>
    </citation>
    <scope>NUCLEOTIDE SEQUENCE [LARGE SCALE GENOMIC DNA]</scope>
    <source>
        <strain evidence="3 4">R-54839</strain>
    </source>
</reference>
<accession>A0ABN9YMM9</accession>
<name>A0ABN9YMM9_9LACO</name>